<gene>
    <name evidence="2" type="ORF">A8950_1851</name>
</gene>
<accession>A0A4R6WRE8</accession>
<evidence type="ECO:0000256" key="1">
    <source>
        <dbReference type="SAM" id="MobiDB-lite"/>
    </source>
</evidence>
<dbReference type="RefSeq" id="WP_166645090.1">
    <property type="nucleotide sequence ID" value="NZ_SNYW01000008.1"/>
</dbReference>
<sequence length="500" mass="55135">MSVTAATQSPHPATSRIARTAIESFARLPFNDEAQADELQIDGNPFRRPSRAKDLPFIPLGKPLPLGQLAGNSALALHRLLLNIYEADQLVLPVAAGDATAWDGFDAFYGPAAIARGERARPCLEHILFAALDDEIEISGNWQDATLGAYFDDFLAEERRQAGAPAEADPLLAAILAAADPTAAAKHYLVQMAPDFLSEASAMARLAPGAYGPLQSALFNVLIDEYGAAVHRAKHSTLFEATLASLGLDPRPHCYWQFYQPSALMLTNYFHYITRNKAHFFRYLGALFYTESTLVNVTARQSALLERVFGNAVDTRYFDEHHHIDRHHSEMVRHRLIEPAIAAYGQRAIRGVLRGFEELRLLQRLADQDMADQLLWAGRLTPNAPDVAAHVSRWRAAQAEGSGNSFPSETFHEALDERSTTHIHPDDRLLVLESGEMDFFPLCGVTLRLRAGDCLLIPQGRLHGSIVRSASSTYHQPILTPQEAAPLWRPGPEMNAGARS</sequence>
<evidence type="ECO:0000313" key="2">
    <source>
        <dbReference type="EMBL" id="TDQ82031.1"/>
    </source>
</evidence>
<dbReference type="InterPro" id="IPR011051">
    <property type="entry name" value="RmlC_Cupin_sf"/>
</dbReference>
<feature type="region of interest" description="Disordered" evidence="1">
    <location>
        <begin position="481"/>
        <end position="500"/>
    </location>
</feature>
<name>A0A4R6WRE8_9PROT</name>
<dbReference type="Gene3D" id="1.20.910.10">
    <property type="entry name" value="Heme oxygenase-like"/>
    <property type="match status" value="1"/>
</dbReference>
<protein>
    <submittedName>
        <fullName evidence="2">Heme oxygenase-like protein</fullName>
    </submittedName>
</protein>
<dbReference type="AlphaFoldDB" id="A0A4R6WRE8"/>
<dbReference type="SMART" id="SM01236">
    <property type="entry name" value="Haem_oxygenase_2"/>
    <property type="match status" value="1"/>
</dbReference>
<dbReference type="EMBL" id="SNYW01000008">
    <property type="protein sequence ID" value="TDQ82031.1"/>
    <property type="molecule type" value="Genomic_DNA"/>
</dbReference>
<dbReference type="SUPFAM" id="SSF48613">
    <property type="entry name" value="Heme oxygenase-like"/>
    <property type="match status" value="1"/>
</dbReference>
<dbReference type="Pfam" id="PF14518">
    <property type="entry name" value="Haem_oxygenas_2"/>
    <property type="match status" value="1"/>
</dbReference>
<comment type="caution">
    <text evidence="2">The sequence shown here is derived from an EMBL/GenBank/DDBJ whole genome shotgun (WGS) entry which is preliminary data.</text>
</comment>
<reference evidence="2 3" key="1">
    <citation type="submission" date="2019-03" db="EMBL/GenBank/DDBJ databases">
        <title>Genomic Encyclopedia of Type Strains, Phase III (KMG-III): the genomes of soil and plant-associated and newly described type strains.</title>
        <authorList>
            <person name="Whitman W."/>
        </authorList>
    </citation>
    <scope>NUCLEOTIDE SEQUENCE [LARGE SCALE GENOMIC DNA]</scope>
    <source>
        <strain evidence="2 3">CGMCC 1.7660</strain>
    </source>
</reference>
<keyword evidence="3" id="KW-1185">Reference proteome</keyword>
<organism evidence="2 3">
    <name type="scientific">Dongia mobilis</name>
    <dbReference type="NCBI Taxonomy" id="578943"/>
    <lineage>
        <taxon>Bacteria</taxon>
        <taxon>Pseudomonadati</taxon>
        <taxon>Pseudomonadota</taxon>
        <taxon>Alphaproteobacteria</taxon>
        <taxon>Rhodospirillales</taxon>
        <taxon>Dongiaceae</taxon>
        <taxon>Dongia</taxon>
    </lineage>
</organism>
<dbReference type="Proteomes" id="UP000295783">
    <property type="component" value="Unassembled WGS sequence"/>
</dbReference>
<evidence type="ECO:0000313" key="3">
    <source>
        <dbReference type="Proteomes" id="UP000295783"/>
    </source>
</evidence>
<dbReference type="InterPro" id="IPR016084">
    <property type="entry name" value="Haem_Oase-like_multi-hlx"/>
</dbReference>
<dbReference type="SUPFAM" id="SSF51182">
    <property type="entry name" value="RmlC-like cupins"/>
    <property type="match status" value="1"/>
</dbReference>
<proteinExistence type="predicted"/>